<dbReference type="WBParaSite" id="TREG1_142900.2">
    <property type="protein sequence ID" value="TREG1_142900.2"/>
    <property type="gene ID" value="TREG1_142900"/>
</dbReference>
<dbReference type="AlphaFoldDB" id="A0AA85JC26"/>
<dbReference type="WBParaSite" id="TREG1_142900.3">
    <property type="protein sequence ID" value="TREG1_142900.3"/>
    <property type="gene ID" value="TREG1_142900"/>
</dbReference>
<dbReference type="GO" id="GO:0005856">
    <property type="term" value="C:cytoskeleton"/>
    <property type="evidence" value="ECO:0007669"/>
    <property type="project" value="TreeGrafter"/>
</dbReference>
<dbReference type="InterPro" id="IPR000719">
    <property type="entry name" value="Prot_kinase_dom"/>
</dbReference>
<dbReference type="WBParaSite" id="TREG1_142900.1">
    <property type="protein sequence ID" value="TREG1_142900.1"/>
    <property type="gene ID" value="TREG1_142900"/>
</dbReference>
<keyword evidence="5" id="KW-1185">Reference proteome</keyword>
<proteinExistence type="predicted"/>
<dbReference type="WBParaSite" id="TREG1_142920.1">
    <property type="protein sequence ID" value="TREG1_142920.1"/>
    <property type="gene ID" value="TREG1_142920"/>
</dbReference>
<dbReference type="GO" id="GO:0031032">
    <property type="term" value="P:actomyosin structure organization"/>
    <property type="evidence" value="ECO:0007669"/>
    <property type="project" value="TreeGrafter"/>
</dbReference>
<dbReference type="Gene3D" id="1.10.510.10">
    <property type="entry name" value="Transferase(Phosphotransferase) domain 1"/>
    <property type="match status" value="1"/>
</dbReference>
<dbReference type="WBParaSite" id="TREG1_142900.4">
    <property type="protein sequence ID" value="TREG1_142900.4"/>
    <property type="gene ID" value="TREG1_142900"/>
</dbReference>
<dbReference type="PANTHER" id="PTHR22988">
    <property type="entry name" value="MYOTONIC DYSTROPHY S/T KINASE-RELATED"/>
    <property type="match status" value="1"/>
</dbReference>
<dbReference type="WBParaSite" id="TREG1_26500.1">
    <property type="protein sequence ID" value="TREG1_26500.1"/>
    <property type="gene ID" value="TREG1_26500"/>
</dbReference>
<dbReference type="GO" id="GO:0005524">
    <property type="term" value="F:ATP binding"/>
    <property type="evidence" value="ECO:0007669"/>
    <property type="project" value="InterPro"/>
</dbReference>
<name>A0AA85JC26_TRIRE</name>
<organism evidence="5 8">
    <name type="scientific">Trichobilharzia regenti</name>
    <name type="common">Nasal bird schistosome</name>
    <dbReference type="NCBI Taxonomy" id="157069"/>
    <lineage>
        <taxon>Eukaryota</taxon>
        <taxon>Metazoa</taxon>
        <taxon>Spiralia</taxon>
        <taxon>Lophotrochozoa</taxon>
        <taxon>Platyhelminthes</taxon>
        <taxon>Trematoda</taxon>
        <taxon>Digenea</taxon>
        <taxon>Strigeidida</taxon>
        <taxon>Schistosomatoidea</taxon>
        <taxon>Schistosomatidae</taxon>
        <taxon>Trichobilharzia</taxon>
    </lineage>
</organism>
<dbReference type="WBParaSite" id="TREG1_142900.5">
    <property type="protein sequence ID" value="TREG1_142900.5"/>
    <property type="gene ID" value="TREG1_142900"/>
</dbReference>
<evidence type="ECO:0000313" key="6">
    <source>
        <dbReference type="WBParaSite" id="TREG1_142900.1"/>
    </source>
</evidence>
<evidence type="ECO:0000313" key="8">
    <source>
        <dbReference type="WBParaSite" id="TREG1_142900.5"/>
    </source>
</evidence>
<dbReference type="WBParaSite" id="TREG1_142900.6">
    <property type="protein sequence ID" value="TREG1_142900.6"/>
    <property type="gene ID" value="TREG1_142900"/>
</dbReference>
<comment type="catalytic activity">
    <reaction evidence="2">
        <text>L-threonyl-[protein] + ATP = O-phospho-L-threonyl-[protein] + ADP + H(+)</text>
        <dbReference type="Rhea" id="RHEA:46608"/>
        <dbReference type="Rhea" id="RHEA-COMP:11060"/>
        <dbReference type="Rhea" id="RHEA-COMP:11605"/>
        <dbReference type="ChEBI" id="CHEBI:15378"/>
        <dbReference type="ChEBI" id="CHEBI:30013"/>
        <dbReference type="ChEBI" id="CHEBI:30616"/>
        <dbReference type="ChEBI" id="CHEBI:61977"/>
        <dbReference type="ChEBI" id="CHEBI:456216"/>
        <dbReference type="EC" id="2.7.11.1"/>
    </reaction>
</comment>
<dbReference type="GO" id="GO:0004674">
    <property type="term" value="F:protein serine/threonine kinase activity"/>
    <property type="evidence" value="ECO:0007669"/>
    <property type="project" value="UniProtKB-EC"/>
</dbReference>
<dbReference type="Proteomes" id="UP000050795">
    <property type="component" value="Unassembled WGS sequence"/>
</dbReference>
<protein>
    <recommendedName>
        <fullName evidence="4">Protein kinase domain-containing protein</fullName>
    </recommendedName>
</protein>
<evidence type="ECO:0000256" key="3">
    <source>
        <dbReference type="ARBA" id="ARBA00048679"/>
    </source>
</evidence>
<evidence type="ECO:0000313" key="5">
    <source>
        <dbReference type="Proteomes" id="UP000050795"/>
    </source>
</evidence>
<sequence length="173" mass="19726">MKSQFKGAWLHHDPEGSQILLERTVLAQATAIGNPWLPHLHYAFRDGKYLHLVMDYEPGGDLYIFLSKVGHLLDSKMVQFYAAEAVEAIHSLHQMGYIHCDLKPENFAIERSGHLKLIDFGSAIRLHADGKCICPSMVGTKEHLNIELLRQRGRHNQEPLLVGPEFDYWCIVI</sequence>
<evidence type="ECO:0000256" key="2">
    <source>
        <dbReference type="ARBA" id="ARBA00047899"/>
    </source>
</evidence>
<dbReference type="InterPro" id="IPR011009">
    <property type="entry name" value="Kinase-like_dom_sf"/>
</dbReference>
<dbReference type="Pfam" id="PF00069">
    <property type="entry name" value="Pkinase"/>
    <property type="match status" value="1"/>
</dbReference>
<dbReference type="SMART" id="SM00220">
    <property type="entry name" value="S_TKc"/>
    <property type="match status" value="1"/>
</dbReference>
<keyword evidence="1" id="KW-0597">Phosphoprotein</keyword>
<dbReference type="WBParaSite" id="TREG1_26520.1">
    <property type="protein sequence ID" value="TREG1_26520.1"/>
    <property type="gene ID" value="TREG1_26520"/>
</dbReference>
<dbReference type="PROSITE" id="PS50011">
    <property type="entry name" value="PROTEIN_KINASE_DOM"/>
    <property type="match status" value="1"/>
</dbReference>
<comment type="catalytic activity">
    <reaction evidence="3">
        <text>L-seryl-[protein] + ATP = O-phospho-L-seryl-[protein] + ADP + H(+)</text>
        <dbReference type="Rhea" id="RHEA:17989"/>
        <dbReference type="Rhea" id="RHEA-COMP:9863"/>
        <dbReference type="Rhea" id="RHEA-COMP:11604"/>
        <dbReference type="ChEBI" id="CHEBI:15378"/>
        <dbReference type="ChEBI" id="CHEBI:29999"/>
        <dbReference type="ChEBI" id="CHEBI:30616"/>
        <dbReference type="ChEBI" id="CHEBI:83421"/>
        <dbReference type="ChEBI" id="CHEBI:456216"/>
        <dbReference type="EC" id="2.7.11.1"/>
    </reaction>
</comment>
<evidence type="ECO:0000259" key="4">
    <source>
        <dbReference type="PROSITE" id="PS50011"/>
    </source>
</evidence>
<dbReference type="PANTHER" id="PTHR22988:SF71">
    <property type="entry name" value="CITRON RHO-INTERACTING KINASE"/>
    <property type="match status" value="1"/>
</dbReference>
<accession>A0AA85JC26</accession>
<feature type="domain" description="Protein kinase" evidence="4">
    <location>
        <begin position="1"/>
        <end position="173"/>
    </location>
</feature>
<dbReference type="SUPFAM" id="SSF56112">
    <property type="entry name" value="Protein kinase-like (PK-like)"/>
    <property type="match status" value="1"/>
</dbReference>
<reference evidence="6 7" key="2">
    <citation type="submission" date="2023-11" db="UniProtKB">
        <authorList>
            <consortium name="WormBaseParasite"/>
        </authorList>
    </citation>
    <scope>IDENTIFICATION</scope>
</reference>
<evidence type="ECO:0000256" key="1">
    <source>
        <dbReference type="ARBA" id="ARBA00022553"/>
    </source>
</evidence>
<dbReference type="WBParaSite" id="TREG1_26560.1">
    <property type="protein sequence ID" value="TREG1_26560.1"/>
    <property type="gene ID" value="TREG1_26560"/>
</dbReference>
<dbReference type="InterPro" id="IPR050839">
    <property type="entry name" value="Rho-assoc_Ser/Thr_Kinase"/>
</dbReference>
<evidence type="ECO:0000313" key="7">
    <source>
        <dbReference type="WBParaSite" id="TREG1_142900.2"/>
    </source>
</evidence>
<dbReference type="Gene3D" id="3.30.200.20">
    <property type="entry name" value="Phosphorylase Kinase, domain 1"/>
    <property type="match status" value="1"/>
</dbReference>
<dbReference type="GO" id="GO:0005737">
    <property type="term" value="C:cytoplasm"/>
    <property type="evidence" value="ECO:0007669"/>
    <property type="project" value="TreeGrafter"/>
</dbReference>
<reference evidence="5" key="1">
    <citation type="submission" date="2022-06" db="EMBL/GenBank/DDBJ databases">
        <authorList>
            <person name="Berger JAMES D."/>
            <person name="Berger JAMES D."/>
        </authorList>
    </citation>
    <scope>NUCLEOTIDE SEQUENCE [LARGE SCALE GENOMIC DNA]</scope>
</reference>
<dbReference type="WBParaSite" id="TREG1_142900.7">
    <property type="protein sequence ID" value="TREG1_142900.7"/>
    <property type="gene ID" value="TREG1_142900"/>
</dbReference>